<comment type="cofactor">
    <cofactor evidence="16">
        <name>Zn(2+)</name>
        <dbReference type="ChEBI" id="CHEBI:29105"/>
    </cofactor>
    <text evidence="16">Binds 1 zinc ion per subunit.</text>
</comment>
<sequence length="718" mass="77766">MSREFVVTCALPYANGPLHLGHLVGYTQADIWCRAQRMSGHRAWYVCADDTHGTPIMLAAEKAGTTPEAFIAGVQASHERDFADFGVAFDHYDSTNSARNRTLTEAFYAKLDHNGHIGRRSVAQLYDAVKGMFLPDRYVKGICPNCGTPDQYGDNCENCGATYSPTELKEPRSVISGAAPELRESEHFFFEVGQFEDFLRQWLAGDVAVPGVKAKLQEWLNAEGGLRAWDISRDAPYFGFQIPGHPGKYLYVWLDAPIGYLASFQALCEREGLDFWSYFARDSQAELHHFIGKDIVNFHGLFWPAVLHGAGFRAPTRLHVNGYLTVDGAKMSKSRGTFVMARTYLDAGLDPEALRYYYATKTAGGVDDLDLNLADFVARVNADLVGKFVNLASRCAGFIDKRFDGQLAAALPDHAMYARFTAQLAPIAEAYARNEAATALRLTMALADEANKYIDEHKPWVLAKQDGADAQLQAVCTQGLNLFRVLNAALKPVLPRVAAQAETFLAAPVATWDDVAAPLLSHRIASYTPLFTRIDPKHIDTMIDASKESLKTVDIAAVPQGDFLRGVGVASAAKPGAANTGEKLAAEAAPTAEGSPGGATAAATTAGSAIIGIDDFAKLDLRVGKVLACEFVDGSDKLLRFELDAGDLGKRQIFSGIRGSYGEPDQLVGRNVVFIANLAPRKMRFGLSEGMILSAGFDGGSLFLLDADNGAQPGMPVR</sequence>
<dbReference type="InterPro" id="IPR001412">
    <property type="entry name" value="aa-tRNA-synth_I_CS"/>
</dbReference>
<dbReference type="InterPro" id="IPR012340">
    <property type="entry name" value="NA-bd_OB-fold"/>
</dbReference>
<evidence type="ECO:0000259" key="17">
    <source>
        <dbReference type="PROSITE" id="PS50886"/>
    </source>
</evidence>
<evidence type="ECO:0000256" key="12">
    <source>
        <dbReference type="ARBA" id="ARBA00022884"/>
    </source>
</evidence>
<keyword evidence="19" id="KW-1185">Reference proteome</keyword>
<keyword evidence="11 16" id="KW-0067">ATP-binding</keyword>
<dbReference type="InterPro" id="IPR029038">
    <property type="entry name" value="MetRS_Zn"/>
</dbReference>
<dbReference type="Pfam" id="PF01588">
    <property type="entry name" value="tRNA_bind"/>
    <property type="match status" value="1"/>
</dbReference>
<protein>
    <recommendedName>
        <fullName evidence="16">Methionine--tRNA ligase</fullName>
        <ecNumber evidence="16">6.1.1.10</ecNumber>
    </recommendedName>
    <alternativeName>
        <fullName evidence="16">Methionyl-tRNA synthetase</fullName>
        <shortName evidence="16">MetRS</shortName>
    </alternativeName>
</protein>
<accession>A0ABV7RJF5</accession>
<keyword evidence="13 16" id="KW-0648">Protein biosynthesis</keyword>
<gene>
    <name evidence="16 18" type="primary">metG</name>
    <name evidence="18" type="ORF">ACFOLC_01925</name>
</gene>
<feature type="domain" description="TRNA-binding" evidence="17">
    <location>
        <begin position="615"/>
        <end position="718"/>
    </location>
</feature>
<dbReference type="PROSITE" id="PS00178">
    <property type="entry name" value="AA_TRNA_LIGASE_I"/>
    <property type="match status" value="1"/>
</dbReference>
<dbReference type="SUPFAM" id="SSF52374">
    <property type="entry name" value="Nucleotidylyl transferase"/>
    <property type="match status" value="1"/>
</dbReference>
<dbReference type="Gene3D" id="1.10.730.10">
    <property type="entry name" value="Isoleucyl-tRNA Synthetase, Domain 1"/>
    <property type="match status" value="1"/>
</dbReference>
<dbReference type="PROSITE" id="PS50886">
    <property type="entry name" value="TRBD"/>
    <property type="match status" value="1"/>
</dbReference>
<dbReference type="CDD" id="cd00814">
    <property type="entry name" value="MetRS_core"/>
    <property type="match status" value="1"/>
</dbReference>
<dbReference type="NCBIfam" id="TIGR00399">
    <property type="entry name" value="metG_C_term"/>
    <property type="match status" value="1"/>
</dbReference>
<feature type="binding site" evidence="16">
    <location>
        <position position="143"/>
    </location>
    <ligand>
        <name>Zn(2+)</name>
        <dbReference type="ChEBI" id="CHEBI:29105"/>
    </ligand>
</feature>
<comment type="subunit">
    <text evidence="4 16">Homodimer.</text>
</comment>
<dbReference type="InterPro" id="IPR002547">
    <property type="entry name" value="tRNA-bd_dom"/>
</dbReference>
<dbReference type="InterPro" id="IPR015413">
    <property type="entry name" value="Methionyl/Leucyl_tRNA_Synth"/>
</dbReference>
<comment type="similarity">
    <text evidence="3 16">Belongs to the class-I aminoacyl-tRNA synthetase family. MetG type 1 subfamily.</text>
</comment>
<organism evidence="18 19">
    <name type="scientific">Lysobacter cavernae</name>
    <dbReference type="NCBI Taxonomy" id="1685901"/>
    <lineage>
        <taxon>Bacteria</taxon>
        <taxon>Pseudomonadati</taxon>
        <taxon>Pseudomonadota</taxon>
        <taxon>Gammaproteobacteria</taxon>
        <taxon>Lysobacterales</taxon>
        <taxon>Lysobacteraceae</taxon>
        <taxon>Lysobacter</taxon>
    </lineage>
</organism>
<dbReference type="PRINTS" id="PR01041">
    <property type="entry name" value="TRNASYNTHMET"/>
</dbReference>
<feature type="short sequence motif" description="'HIGH' region" evidence="16">
    <location>
        <begin position="12"/>
        <end position="22"/>
    </location>
</feature>
<dbReference type="Gene3D" id="2.40.50.140">
    <property type="entry name" value="Nucleic acid-binding proteins"/>
    <property type="match status" value="1"/>
</dbReference>
<dbReference type="InterPro" id="IPR014729">
    <property type="entry name" value="Rossmann-like_a/b/a_fold"/>
</dbReference>
<evidence type="ECO:0000313" key="18">
    <source>
        <dbReference type="EMBL" id="MFC3549769.1"/>
    </source>
</evidence>
<dbReference type="SUPFAM" id="SSF47323">
    <property type="entry name" value="Anticodon-binding domain of a subclass of class I aminoacyl-tRNA synthetases"/>
    <property type="match status" value="1"/>
</dbReference>
<evidence type="ECO:0000256" key="3">
    <source>
        <dbReference type="ARBA" id="ARBA00008258"/>
    </source>
</evidence>
<dbReference type="NCBIfam" id="NF001100">
    <property type="entry name" value="PRK00133.1"/>
    <property type="match status" value="1"/>
</dbReference>
<keyword evidence="9 16" id="KW-0547">Nucleotide-binding</keyword>
<dbReference type="InterPro" id="IPR009080">
    <property type="entry name" value="tRNAsynth_Ia_anticodon-bd"/>
</dbReference>
<comment type="function">
    <text evidence="1 16">Is required not only for elongation of protein synthesis but also for the initiation of all mRNA translation through initiator tRNA(fMet) aminoacylation.</text>
</comment>
<dbReference type="InterPro" id="IPR023458">
    <property type="entry name" value="Met-tRNA_ligase_1"/>
</dbReference>
<evidence type="ECO:0000256" key="16">
    <source>
        <dbReference type="HAMAP-Rule" id="MF_00098"/>
    </source>
</evidence>
<feature type="short sequence motif" description="'KMSKS' region" evidence="16">
    <location>
        <begin position="330"/>
        <end position="334"/>
    </location>
</feature>
<keyword evidence="5 16" id="KW-0963">Cytoplasm</keyword>
<dbReference type="CDD" id="cd02800">
    <property type="entry name" value="tRNA_bind_EcMetRS_like"/>
    <property type="match status" value="1"/>
</dbReference>
<keyword evidence="10 16" id="KW-0862">Zinc</keyword>
<dbReference type="RefSeq" id="WP_386757057.1">
    <property type="nucleotide sequence ID" value="NZ_JBHRXK010000001.1"/>
</dbReference>
<keyword evidence="7 16" id="KW-0436">Ligase</keyword>
<dbReference type="HAMAP" id="MF_00098">
    <property type="entry name" value="Met_tRNA_synth_type1"/>
    <property type="match status" value="1"/>
</dbReference>
<dbReference type="InterPro" id="IPR014758">
    <property type="entry name" value="Met-tRNA_synth"/>
</dbReference>
<evidence type="ECO:0000256" key="11">
    <source>
        <dbReference type="ARBA" id="ARBA00022840"/>
    </source>
</evidence>
<proteinExistence type="inferred from homology"/>
<evidence type="ECO:0000256" key="8">
    <source>
        <dbReference type="ARBA" id="ARBA00022723"/>
    </source>
</evidence>
<comment type="subcellular location">
    <subcellularLocation>
        <location evidence="2 16">Cytoplasm</location>
    </subcellularLocation>
</comment>
<dbReference type="EC" id="6.1.1.10" evidence="16"/>
<evidence type="ECO:0000256" key="4">
    <source>
        <dbReference type="ARBA" id="ARBA00011738"/>
    </source>
</evidence>
<evidence type="ECO:0000256" key="15">
    <source>
        <dbReference type="ARBA" id="ARBA00047364"/>
    </source>
</evidence>
<dbReference type="Gene3D" id="2.20.28.20">
    <property type="entry name" value="Methionyl-tRNA synthetase, Zn-domain"/>
    <property type="match status" value="1"/>
</dbReference>
<keyword evidence="14 16" id="KW-0030">Aminoacyl-tRNA synthetase</keyword>
<dbReference type="EMBL" id="JBHRXK010000001">
    <property type="protein sequence ID" value="MFC3549769.1"/>
    <property type="molecule type" value="Genomic_DNA"/>
</dbReference>
<comment type="catalytic activity">
    <reaction evidence="15 16">
        <text>tRNA(Met) + L-methionine + ATP = L-methionyl-tRNA(Met) + AMP + diphosphate</text>
        <dbReference type="Rhea" id="RHEA:13481"/>
        <dbReference type="Rhea" id="RHEA-COMP:9667"/>
        <dbReference type="Rhea" id="RHEA-COMP:9698"/>
        <dbReference type="ChEBI" id="CHEBI:30616"/>
        <dbReference type="ChEBI" id="CHEBI:33019"/>
        <dbReference type="ChEBI" id="CHEBI:57844"/>
        <dbReference type="ChEBI" id="CHEBI:78442"/>
        <dbReference type="ChEBI" id="CHEBI:78530"/>
        <dbReference type="ChEBI" id="CHEBI:456215"/>
        <dbReference type="EC" id="6.1.1.10"/>
    </reaction>
</comment>
<evidence type="ECO:0000256" key="2">
    <source>
        <dbReference type="ARBA" id="ARBA00004496"/>
    </source>
</evidence>
<dbReference type="InterPro" id="IPR033911">
    <property type="entry name" value="MetRS_core"/>
</dbReference>
<keyword evidence="6 16" id="KW-0820">tRNA-binding</keyword>
<dbReference type="NCBIfam" id="TIGR00398">
    <property type="entry name" value="metG"/>
    <property type="match status" value="1"/>
</dbReference>
<reference evidence="19" key="1">
    <citation type="journal article" date="2019" name="Int. J. Syst. Evol. Microbiol.">
        <title>The Global Catalogue of Microorganisms (GCM) 10K type strain sequencing project: providing services to taxonomists for standard genome sequencing and annotation.</title>
        <authorList>
            <consortium name="The Broad Institute Genomics Platform"/>
            <consortium name="The Broad Institute Genome Sequencing Center for Infectious Disease"/>
            <person name="Wu L."/>
            <person name="Ma J."/>
        </authorList>
    </citation>
    <scope>NUCLEOTIDE SEQUENCE [LARGE SCALE GENOMIC DNA]</scope>
    <source>
        <strain evidence="19">KCTC 42875</strain>
    </source>
</reference>
<evidence type="ECO:0000256" key="13">
    <source>
        <dbReference type="ARBA" id="ARBA00022917"/>
    </source>
</evidence>
<dbReference type="PANTHER" id="PTHR45765">
    <property type="entry name" value="METHIONINE--TRNA LIGASE"/>
    <property type="match status" value="1"/>
</dbReference>
<dbReference type="CDD" id="cd07957">
    <property type="entry name" value="Anticodon_Ia_Met"/>
    <property type="match status" value="1"/>
</dbReference>
<dbReference type="SUPFAM" id="SSF57770">
    <property type="entry name" value="Methionyl-tRNA synthetase (MetRS), Zn-domain"/>
    <property type="match status" value="1"/>
</dbReference>
<feature type="binding site" evidence="16">
    <location>
        <position position="146"/>
    </location>
    <ligand>
        <name>Zn(2+)</name>
        <dbReference type="ChEBI" id="CHEBI:29105"/>
    </ligand>
</feature>
<feature type="binding site" evidence="16">
    <location>
        <position position="159"/>
    </location>
    <ligand>
        <name>Zn(2+)</name>
        <dbReference type="ChEBI" id="CHEBI:29105"/>
    </ligand>
</feature>
<feature type="binding site" evidence="16">
    <location>
        <position position="156"/>
    </location>
    <ligand>
        <name>Zn(2+)</name>
        <dbReference type="ChEBI" id="CHEBI:29105"/>
    </ligand>
</feature>
<keyword evidence="12 16" id="KW-0694">RNA-binding</keyword>
<evidence type="ECO:0000256" key="1">
    <source>
        <dbReference type="ARBA" id="ARBA00003314"/>
    </source>
</evidence>
<comment type="caution">
    <text evidence="18">The sequence shown here is derived from an EMBL/GenBank/DDBJ whole genome shotgun (WGS) entry which is preliminary data.</text>
</comment>
<dbReference type="InterPro" id="IPR041872">
    <property type="entry name" value="Anticodon_Met"/>
</dbReference>
<evidence type="ECO:0000256" key="14">
    <source>
        <dbReference type="ARBA" id="ARBA00023146"/>
    </source>
</evidence>
<evidence type="ECO:0000256" key="5">
    <source>
        <dbReference type="ARBA" id="ARBA00022490"/>
    </source>
</evidence>
<dbReference type="Proteomes" id="UP001595740">
    <property type="component" value="Unassembled WGS sequence"/>
</dbReference>
<dbReference type="SUPFAM" id="SSF50249">
    <property type="entry name" value="Nucleic acid-binding proteins"/>
    <property type="match status" value="1"/>
</dbReference>
<dbReference type="InterPro" id="IPR004495">
    <property type="entry name" value="Met-tRNA-synth_bsu_C"/>
</dbReference>
<evidence type="ECO:0000256" key="6">
    <source>
        <dbReference type="ARBA" id="ARBA00022555"/>
    </source>
</evidence>
<evidence type="ECO:0000256" key="10">
    <source>
        <dbReference type="ARBA" id="ARBA00022833"/>
    </source>
</evidence>
<dbReference type="Pfam" id="PF19303">
    <property type="entry name" value="Anticodon_3"/>
    <property type="match status" value="1"/>
</dbReference>
<dbReference type="Gene3D" id="3.40.50.620">
    <property type="entry name" value="HUPs"/>
    <property type="match status" value="1"/>
</dbReference>
<evidence type="ECO:0000256" key="7">
    <source>
        <dbReference type="ARBA" id="ARBA00022598"/>
    </source>
</evidence>
<feature type="binding site" evidence="16">
    <location>
        <position position="333"/>
    </location>
    <ligand>
        <name>ATP</name>
        <dbReference type="ChEBI" id="CHEBI:30616"/>
    </ligand>
</feature>
<evidence type="ECO:0000313" key="19">
    <source>
        <dbReference type="Proteomes" id="UP001595740"/>
    </source>
</evidence>
<evidence type="ECO:0000256" key="9">
    <source>
        <dbReference type="ARBA" id="ARBA00022741"/>
    </source>
</evidence>
<name>A0ABV7RJF5_9GAMM</name>
<dbReference type="Pfam" id="PF09334">
    <property type="entry name" value="tRNA-synt_1g"/>
    <property type="match status" value="1"/>
</dbReference>
<keyword evidence="8 16" id="KW-0479">Metal-binding</keyword>
<dbReference type="PANTHER" id="PTHR45765:SF1">
    <property type="entry name" value="METHIONINE--TRNA LIGASE, CYTOPLASMIC"/>
    <property type="match status" value="1"/>
</dbReference>
<dbReference type="GO" id="GO:0004825">
    <property type="term" value="F:methionine-tRNA ligase activity"/>
    <property type="evidence" value="ECO:0007669"/>
    <property type="project" value="UniProtKB-EC"/>
</dbReference>